<dbReference type="InterPro" id="IPR013325">
    <property type="entry name" value="RNA_pol_sigma_r2"/>
</dbReference>
<dbReference type="Proteomes" id="UP000502433">
    <property type="component" value="Chromosome"/>
</dbReference>
<dbReference type="GO" id="GO:0006352">
    <property type="term" value="P:DNA-templated transcription initiation"/>
    <property type="evidence" value="ECO:0007669"/>
    <property type="project" value="InterPro"/>
</dbReference>
<feature type="domain" description="RNA polymerase sigma-70 region 2" evidence="1">
    <location>
        <begin position="19"/>
        <end position="87"/>
    </location>
</feature>
<dbReference type="RefSeq" id="WP_015079318.1">
    <property type="nucleotide sequence ID" value="NZ_CP051206.1"/>
</dbReference>
<reference evidence="2 3" key="2">
    <citation type="submission" date="2020-04" db="EMBL/GenBank/DDBJ databases">
        <authorList>
            <person name="Fomenkov A."/>
            <person name="Anton B.P."/>
            <person name="Roberts R.J."/>
        </authorList>
    </citation>
    <scope>NUCLEOTIDE SEQUENCE [LARGE SCALE GENOMIC DNA]</scope>
    <source>
        <strain evidence="2 3">CCAP 1403/13f</strain>
    </source>
</reference>
<evidence type="ECO:0000259" key="1">
    <source>
        <dbReference type="Pfam" id="PF04542"/>
    </source>
</evidence>
<dbReference type="AlphaFoldDB" id="A0A6H2C0L2"/>
<gene>
    <name evidence="2" type="ORF">HGD76_10570</name>
</gene>
<organism evidence="2 3">
    <name type="scientific">Dolichospermum flos-aquae CCAP 1403/13F</name>
    <dbReference type="NCBI Taxonomy" id="315271"/>
    <lineage>
        <taxon>Bacteria</taxon>
        <taxon>Bacillati</taxon>
        <taxon>Cyanobacteriota</taxon>
        <taxon>Cyanophyceae</taxon>
        <taxon>Nostocales</taxon>
        <taxon>Aphanizomenonaceae</taxon>
        <taxon>Dolichospermum</taxon>
    </lineage>
</organism>
<dbReference type="SUPFAM" id="SSF88946">
    <property type="entry name" value="Sigma2 domain of RNA polymerase sigma factors"/>
    <property type="match status" value="1"/>
</dbReference>
<dbReference type="Gene3D" id="1.10.1740.10">
    <property type="match status" value="1"/>
</dbReference>
<dbReference type="GO" id="GO:0003700">
    <property type="term" value="F:DNA-binding transcription factor activity"/>
    <property type="evidence" value="ECO:0007669"/>
    <property type="project" value="InterPro"/>
</dbReference>
<dbReference type="InterPro" id="IPR007627">
    <property type="entry name" value="RNA_pol_sigma70_r2"/>
</dbReference>
<proteinExistence type="predicted"/>
<accession>A0A6H2C0L2</accession>
<evidence type="ECO:0000313" key="2">
    <source>
        <dbReference type="EMBL" id="QJB44554.1"/>
    </source>
</evidence>
<sequence length="215" mass="25102">MLSAQESWSYSSETWLDSNYRQRLKKIANKYTRGTGISWEDAVQNAHLKIFQGLQSGKFREGGLEEFYRWAATVARCAIIDFVRQENLRKCQSLDCNIPGTDIALLDTITDEFNILEATERADLILKAIEKIYQLDQQYPRQNYLKLWQGKIDGKTQTQLAGELRVSQSEISKRWQELLGRIADSLGLLKVEDFKGKLQENRQQKREYNRSTKQW</sequence>
<dbReference type="KEGG" id="dfs:HGD76_10570"/>
<reference evidence="2 3" key="1">
    <citation type="submission" date="2020-04" db="EMBL/GenBank/DDBJ databases">
        <title>Genome-Wide Identification of 5-Methylcytosine Sites in Bacterial Genomes By High-Throughput Sequencing of MspJI Restriction Fragments.</title>
        <authorList>
            <person name="Wu V."/>
        </authorList>
    </citation>
    <scope>NUCLEOTIDE SEQUENCE [LARGE SCALE GENOMIC DNA]</scope>
    <source>
        <strain evidence="2 3">CCAP 1403/13f</strain>
    </source>
</reference>
<evidence type="ECO:0000313" key="3">
    <source>
        <dbReference type="Proteomes" id="UP000502433"/>
    </source>
</evidence>
<dbReference type="EMBL" id="CP051206">
    <property type="protein sequence ID" value="QJB44554.1"/>
    <property type="molecule type" value="Genomic_DNA"/>
</dbReference>
<protein>
    <submittedName>
        <fullName evidence="2">Sigma-70 family RNA polymerase sigma factor</fullName>
    </submittedName>
</protein>
<dbReference type="InterPro" id="IPR014284">
    <property type="entry name" value="RNA_pol_sigma-70_dom"/>
</dbReference>
<dbReference type="Pfam" id="PF04542">
    <property type="entry name" value="Sigma70_r2"/>
    <property type="match status" value="1"/>
</dbReference>
<dbReference type="NCBIfam" id="TIGR02937">
    <property type="entry name" value="sigma70-ECF"/>
    <property type="match status" value="1"/>
</dbReference>
<name>A0A6H2C0L2_DOLFA</name>